<evidence type="ECO:0000256" key="7">
    <source>
        <dbReference type="ARBA" id="ARBA00023033"/>
    </source>
</evidence>
<reference evidence="10 11" key="1">
    <citation type="submission" date="2020-07" db="EMBL/GenBank/DDBJ databases">
        <title>Endozoicomonas sp. nov., isolated from sediment.</title>
        <authorList>
            <person name="Gu T."/>
        </authorList>
    </citation>
    <scope>NUCLEOTIDE SEQUENCE [LARGE SCALE GENOMIC DNA]</scope>
    <source>
        <strain evidence="10 11">SM1973</strain>
    </source>
</reference>
<dbReference type="NCBIfam" id="TIGR01984">
    <property type="entry name" value="UbiH"/>
    <property type="match status" value="1"/>
</dbReference>
<dbReference type="NCBIfam" id="NF004356">
    <property type="entry name" value="PRK05732.1"/>
    <property type="match status" value="1"/>
</dbReference>
<evidence type="ECO:0000256" key="1">
    <source>
        <dbReference type="ARBA" id="ARBA00001974"/>
    </source>
</evidence>
<comment type="cofactor">
    <cofactor evidence="1">
        <name>FAD</name>
        <dbReference type="ChEBI" id="CHEBI:57692"/>
    </cofactor>
</comment>
<dbReference type="GO" id="GO:0006744">
    <property type="term" value="P:ubiquinone biosynthetic process"/>
    <property type="evidence" value="ECO:0007669"/>
    <property type="project" value="UniProtKB-UniPathway"/>
</dbReference>
<dbReference type="InterPro" id="IPR011295">
    <property type="entry name" value="UbiH"/>
</dbReference>
<keyword evidence="8" id="KW-1133">Transmembrane helix</keyword>
<comment type="pathway">
    <text evidence="2">Cofactor biosynthesis; ubiquinone biosynthesis.</text>
</comment>
<evidence type="ECO:0000256" key="6">
    <source>
        <dbReference type="ARBA" id="ARBA00023002"/>
    </source>
</evidence>
<dbReference type="GO" id="GO:0071949">
    <property type="term" value="F:FAD binding"/>
    <property type="evidence" value="ECO:0007669"/>
    <property type="project" value="InterPro"/>
</dbReference>
<name>A0A853I0J9_9GAMM</name>
<dbReference type="InterPro" id="IPR002938">
    <property type="entry name" value="FAD-bd"/>
</dbReference>
<evidence type="ECO:0000256" key="8">
    <source>
        <dbReference type="SAM" id="Phobius"/>
    </source>
</evidence>
<dbReference type="PANTHER" id="PTHR43876">
    <property type="entry name" value="UBIQUINONE BIOSYNTHESIS MONOOXYGENASE COQ6, MITOCHONDRIAL"/>
    <property type="match status" value="1"/>
</dbReference>
<evidence type="ECO:0000256" key="5">
    <source>
        <dbReference type="ARBA" id="ARBA00022827"/>
    </source>
</evidence>
<dbReference type="InterPro" id="IPR051205">
    <property type="entry name" value="UbiH/COQ6_monooxygenase"/>
</dbReference>
<keyword evidence="11" id="KW-1185">Reference proteome</keyword>
<protein>
    <submittedName>
        <fullName evidence="10">2-octaprenyl-6-methoxyphenyl hydroxylase</fullName>
        <ecNumber evidence="10">1.14.13.-</ecNumber>
    </submittedName>
</protein>
<gene>
    <name evidence="10" type="primary">ubiH</name>
    <name evidence="10" type="synonym">visB</name>
    <name evidence="10" type="ORF">H0A36_08900</name>
</gene>
<dbReference type="RefSeq" id="WP_180568158.1">
    <property type="nucleotide sequence ID" value="NZ_JACCKB010000010.1"/>
</dbReference>
<dbReference type="GO" id="GO:0008681">
    <property type="term" value="F:2-octaprenyl-6-methoxyphenol hydroxylase activity"/>
    <property type="evidence" value="ECO:0007669"/>
    <property type="project" value="InterPro"/>
</dbReference>
<keyword evidence="8" id="KW-0472">Membrane</keyword>
<accession>A0A853I0J9</accession>
<evidence type="ECO:0000256" key="4">
    <source>
        <dbReference type="ARBA" id="ARBA00022630"/>
    </source>
</evidence>
<dbReference type="SUPFAM" id="SSF51905">
    <property type="entry name" value="FAD/NAD(P)-binding domain"/>
    <property type="match status" value="1"/>
</dbReference>
<dbReference type="EMBL" id="JACCKB010000010">
    <property type="protein sequence ID" value="NYZ66129.1"/>
    <property type="molecule type" value="Genomic_DNA"/>
</dbReference>
<proteinExistence type="inferred from homology"/>
<keyword evidence="6 10" id="KW-0560">Oxidoreductase</keyword>
<dbReference type="EC" id="1.14.13.-" evidence="10"/>
<dbReference type="InterPro" id="IPR036188">
    <property type="entry name" value="FAD/NAD-bd_sf"/>
</dbReference>
<dbReference type="AlphaFoldDB" id="A0A853I0J9"/>
<evidence type="ECO:0000313" key="11">
    <source>
        <dbReference type="Proteomes" id="UP000569732"/>
    </source>
</evidence>
<keyword evidence="4" id="KW-0285">Flavoprotein</keyword>
<keyword evidence="7" id="KW-0503">Monooxygenase</keyword>
<dbReference type="NCBIfam" id="TIGR01988">
    <property type="entry name" value="Ubi-OHases"/>
    <property type="match status" value="1"/>
</dbReference>
<dbReference type="InterPro" id="IPR010971">
    <property type="entry name" value="UbiH/COQ6"/>
</dbReference>
<comment type="caution">
    <text evidence="10">The sequence shown here is derived from an EMBL/GenBank/DDBJ whole genome shotgun (WGS) entry which is preliminary data.</text>
</comment>
<sequence length="415" mass="45620">MTQTNQPDNHFPVVIIGGGMVGASLALALQTSLAKHSNSPPMPVAIIEPYPANQLSQQPSYDARSTALSLGSQLLLEQLAVWQSLAQHATAIKHIHVSDQGRFGFTRMSADEYQLDAFGYVVANQQLGQSLFKVIQQYPAIELLSPATASQVKPLPTGYAIEVQQGEKKSWLTTDLLVIADGGRSPLITQLGINVQCTDYHQTAIIANVTTSKPNQGQAFERFTEQGPMALLPLAKNHSALIWSIYQDQAQQWLEATDSHFLESLQKHFGYRLGRFTKIGQRFYYPLSLKYSSEQIRPGLVVLGNAAHALHPVAGQGFNLALRDTLQLANLLKDSWEQHGAINDYAILRRYLALQESDQIITMLGSDWLVKAFSNQHTGLSVVRNIGLVGLDLLSEAKTIFTKQAMGVGFNQTSI</sequence>
<evidence type="ECO:0000256" key="2">
    <source>
        <dbReference type="ARBA" id="ARBA00004749"/>
    </source>
</evidence>
<dbReference type="PRINTS" id="PR00420">
    <property type="entry name" value="RNGMNOXGNASE"/>
</dbReference>
<keyword evidence="8" id="KW-0812">Transmembrane</keyword>
<evidence type="ECO:0000256" key="3">
    <source>
        <dbReference type="ARBA" id="ARBA00005349"/>
    </source>
</evidence>
<dbReference type="Pfam" id="PF01494">
    <property type="entry name" value="FAD_binding_3"/>
    <property type="match status" value="1"/>
</dbReference>
<evidence type="ECO:0000313" key="10">
    <source>
        <dbReference type="EMBL" id="NYZ66129.1"/>
    </source>
</evidence>
<evidence type="ECO:0000259" key="9">
    <source>
        <dbReference type="Pfam" id="PF01494"/>
    </source>
</evidence>
<organism evidence="10 11">
    <name type="scientific">Spartinivicinus marinus</name>
    <dbReference type="NCBI Taxonomy" id="2994442"/>
    <lineage>
        <taxon>Bacteria</taxon>
        <taxon>Pseudomonadati</taxon>
        <taxon>Pseudomonadota</taxon>
        <taxon>Gammaproteobacteria</taxon>
        <taxon>Oceanospirillales</taxon>
        <taxon>Zooshikellaceae</taxon>
        <taxon>Spartinivicinus</taxon>
    </lineage>
</organism>
<dbReference type="Gene3D" id="3.50.50.60">
    <property type="entry name" value="FAD/NAD(P)-binding domain"/>
    <property type="match status" value="2"/>
</dbReference>
<keyword evidence="5" id="KW-0274">FAD</keyword>
<dbReference type="UniPathway" id="UPA00232"/>
<dbReference type="PANTHER" id="PTHR43876:SF8">
    <property type="entry name" value="2-OCTAPRENYL-6-METHOXYPHENOL HYDROXYLASE"/>
    <property type="match status" value="1"/>
</dbReference>
<feature type="transmembrane region" description="Helical" evidence="8">
    <location>
        <begin position="12"/>
        <end position="29"/>
    </location>
</feature>
<comment type="similarity">
    <text evidence="3">Belongs to the UbiH/COQ6 family.</text>
</comment>
<feature type="domain" description="FAD-binding" evidence="9">
    <location>
        <begin position="12"/>
        <end position="333"/>
    </location>
</feature>
<dbReference type="Proteomes" id="UP000569732">
    <property type="component" value="Unassembled WGS sequence"/>
</dbReference>